<name>A0A7I4DKA5_PHYPA</name>
<dbReference type="InParanoid" id="A0A7I4DKA5"/>
<organism evidence="7 8">
    <name type="scientific">Physcomitrium patens</name>
    <name type="common">Spreading-leaved earth moss</name>
    <name type="synonym">Physcomitrella patens</name>
    <dbReference type="NCBI Taxonomy" id="3218"/>
    <lineage>
        <taxon>Eukaryota</taxon>
        <taxon>Viridiplantae</taxon>
        <taxon>Streptophyta</taxon>
        <taxon>Embryophyta</taxon>
        <taxon>Bryophyta</taxon>
        <taxon>Bryophytina</taxon>
        <taxon>Bryopsida</taxon>
        <taxon>Funariidae</taxon>
        <taxon>Funariales</taxon>
        <taxon>Funariaceae</taxon>
        <taxon>Physcomitrium</taxon>
    </lineage>
</organism>
<keyword evidence="2 5" id="KW-0812">Transmembrane</keyword>
<feature type="domain" description="Sugar phosphate transporter" evidence="6">
    <location>
        <begin position="35"/>
        <end position="320"/>
    </location>
</feature>
<dbReference type="Pfam" id="PF03151">
    <property type="entry name" value="TPT"/>
    <property type="match status" value="1"/>
</dbReference>
<feature type="transmembrane region" description="Helical" evidence="5">
    <location>
        <begin position="219"/>
        <end position="240"/>
    </location>
</feature>
<dbReference type="FunCoup" id="A0A7I4DKA5">
    <property type="interactions" value="1179"/>
</dbReference>
<accession>A0A7I4DKA5</accession>
<gene>
    <name evidence="7" type="primary">LOC112281659</name>
</gene>
<dbReference type="Gene3D" id="1.10.3730.20">
    <property type="match status" value="1"/>
</dbReference>
<keyword evidence="3 5" id="KW-1133">Transmembrane helix</keyword>
<comment type="subcellular location">
    <subcellularLocation>
        <location evidence="1">Membrane</location>
        <topology evidence="1">Multi-pass membrane protein</topology>
    </subcellularLocation>
</comment>
<feature type="transmembrane region" description="Helical" evidence="5">
    <location>
        <begin position="102"/>
        <end position="123"/>
    </location>
</feature>
<dbReference type="GO" id="GO:0016020">
    <property type="term" value="C:membrane"/>
    <property type="evidence" value="ECO:0007669"/>
    <property type="project" value="UniProtKB-SubCell"/>
</dbReference>
<dbReference type="GO" id="GO:0005794">
    <property type="term" value="C:Golgi apparatus"/>
    <property type="evidence" value="ECO:0000318"/>
    <property type="project" value="GO_Central"/>
</dbReference>
<dbReference type="Proteomes" id="UP000006727">
    <property type="component" value="Chromosome 4"/>
</dbReference>
<reference evidence="7 8" key="1">
    <citation type="journal article" date="2008" name="Science">
        <title>The Physcomitrella genome reveals evolutionary insights into the conquest of land by plants.</title>
        <authorList>
            <person name="Rensing S."/>
            <person name="Lang D."/>
            <person name="Zimmer A."/>
            <person name="Terry A."/>
            <person name="Salamov A."/>
            <person name="Shapiro H."/>
            <person name="Nishiyama T."/>
            <person name="Perroud P.-F."/>
            <person name="Lindquist E."/>
            <person name="Kamisugi Y."/>
            <person name="Tanahashi T."/>
            <person name="Sakakibara K."/>
            <person name="Fujita T."/>
            <person name="Oishi K."/>
            <person name="Shin-I T."/>
            <person name="Kuroki Y."/>
            <person name="Toyoda A."/>
            <person name="Suzuki Y."/>
            <person name="Hashimoto A."/>
            <person name="Yamaguchi K."/>
            <person name="Sugano A."/>
            <person name="Kohara Y."/>
            <person name="Fujiyama A."/>
            <person name="Anterola A."/>
            <person name="Aoki S."/>
            <person name="Ashton N."/>
            <person name="Barbazuk W.B."/>
            <person name="Barker E."/>
            <person name="Bennetzen J."/>
            <person name="Bezanilla M."/>
            <person name="Blankenship R."/>
            <person name="Cho S.H."/>
            <person name="Dutcher S."/>
            <person name="Estelle M."/>
            <person name="Fawcett J.A."/>
            <person name="Gundlach H."/>
            <person name="Hanada K."/>
            <person name="Heyl A."/>
            <person name="Hicks K.A."/>
            <person name="Hugh J."/>
            <person name="Lohr M."/>
            <person name="Mayer K."/>
            <person name="Melkozernov A."/>
            <person name="Murata T."/>
            <person name="Nelson D."/>
            <person name="Pils B."/>
            <person name="Prigge M."/>
            <person name="Reiss B."/>
            <person name="Renner T."/>
            <person name="Rombauts S."/>
            <person name="Rushton P."/>
            <person name="Sanderfoot A."/>
            <person name="Schween G."/>
            <person name="Shiu S.-H."/>
            <person name="Stueber K."/>
            <person name="Theodoulou F.L."/>
            <person name="Tu H."/>
            <person name="Van de Peer Y."/>
            <person name="Verrier P.J."/>
            <person name="Waters E."/>
            <person name="Wood A."/>
            <person name="Yang L."/>
            <person name="Cove D."/>
            <person name="Cuming A."/>
            <person name="Hasebe M."/>
            <person name="Lucas S."/>
            <person name="Mishler D.B."/>
            <person name="Reski R."/>
            <person name="Grigoriev I."/>
            <person name="Quatrano R.S."/>
            <person name="Boore J.L."/>
        </authorList>
    </citation>
    <scope>NUCLEOTIDE SEQUENCE [LARGE SCALE GENOMIC DNA]</scope>
    <source>
        <strain evidence="7 8">cv. Gransden 2004</strain>
    </source>
</reference>
<evidence type="ECO:0000256" key="1">
    <source>
        <dbReference type="ARBA" id="ARBA00004141"/>
    </source>
</evidence>
<proteinExistence type="predicted"/>
<dbReference type="InterPro" id="IPR004853">
    <property type="entry name" value="Sugar_P_trans_dom"/>
</dbReference>
<feature type="transmembrane region" description="Helical" evidence="5">
    <location>
        <begin position="246"/>
        <end position="270"/>
    </location>
</feature>
<reference evidence="7 8" key="2">
    <citation type="journal article" date="2018" name="Plant J.">
        <title>The Physcomitrella patens chromosome-scale assembly reveals moss genome structure and evolution.</title>
        <authorList>
            <person name="Lang D."/>
            <person name="Ullrich K.K."/>
            <person name="Murat F."/>
            <person name="Fuchs J."/>
            <person name="Jenkins J."/>
            <person name="Haas F.B."/>
            <person name="Piednoel M."/>
            <person name="Gundlach H."/>
            <person name="Van Bel M."/>
            <person name="Meyberg R."/>
            <person name="Vives C."/>
            <person name="Morata J."/>
            <person name="Symeonidi A."/>
            <person name="Hiss M."/>
            <person name="Muchero W."/>
            <person name="Kamisugi Y."/>
            <person name="Saleh O."/>
            <person name="Blanc G."/>
            <person name="Decker E.L."/>
            <person name="van Gessel N."/>
            <person name="Grimwood J."/>
            <person name="Hayes R.D."/>
            <person name="Graham S.W."/>
            <person name="Gunter L.E."/>
            <person name="McDaniel S.F."/>
            <person name="Hoernstein S.N.W."/>
            <person name="Larsson A."/>
            <person name="Li F.W."/>
            <person name="Perroud P.F."/>
            <person name="Phillips J."/>
            <person name="Ranjan P."/>
            <person name="Rokshar D.S."/>
            <person name="Rothfels C.J."/>
            <person name="Schneider L."/>
            <person name="Shu S."/>
            <person name="Stevenson D.W."/>
            <person name="Thummler F."/>
            <person name="Tillich M."/>
            <person name="Villarreal Aguilar J.C."/>
            <person name="Widiez T."/>
            <person name="Wong G.K."/>
            <person name="Wymore A."/>
            <person name="Zhang Y."/>
            <person name="Zimmer A.D."/>
            <person name="Quatrano R.S."/>
            <person name="Mayer K.F.X."/>
            <person name="Goodstein D."/>
            <person name="Casacuberta J.M."/>
            <person name="Vandepoele K."/>
            <person name="Reski R."/>
            <person name="Cuming A.C."/>
            <person name="Tuskan G.A."/>
            <person name="Maumus F."/>
            <person name="Salse J."/>
            <person name="Schmutz J."/>
            <person name="Rensing S.A."/>
        </authorList>
    </citation>
    <scope>NUCLEOTIDE SEQUENCE [LARGE SCALE GENOMIC DNA]</scope>
    <source>
        <strain evidence="7 8">cv. Gransden 2004</strain>
    </source>
</reference>
<evidence type="ECO:0000256" key="2">
    <source>
        <dbReference type="ARBA" id="ARBA00022692"/>
    </source>
</evidence>
<keyword evidence="8" id="KW-1185">Reference proteome</keyword>
<dbReference type="InterPro" id="IPR037185">
    <property type="entry name" value="EmrE-like"/>
</dbReference>
<feature type="transmembrane region" description="Helical" evidence="5">
    <location>
        <begin position="178"/>
        <end position="198"/>
    </location>
</feature>
<dbReference type="AlphaFoldDB" id="A0A7I4DKA5"/>
<dbReference type="InterPro" id="IPR050186">
    <property type="entry name" value="TPT_transporter"/>
</dbReference>
<evidence type="ECO:0000256" key="4">
    <source>
        <dbReference type="ARBA" id="ARBA00023136"/>
    </source>
</evidence>
<dbReference type="Gramene" id="Pp3c4_24270V3.2">
    <property type="protein sequence ID" value="Pp3c4_24270V3.2"/>
    <property type="gene ID" value="Pp3c4_24270"/>
</dbReference>
<evidence type="ECO:0000256" key="5">
    <source>
        <dbReference type="SAM" id="Phobius"/>
    </source>
</evidence>
<protein>
    <recommendedName>
        <fullName evidence="6">Sugar phosphate transporter domain-containing protein</fullName>
    </recommendedName>
</protein>
<evidence type="ECO:0000313" key="7">
    <source>
        <dbReference type="EnsemblPlants" id="Pp3c4_24270V3.2"/>
    </source>
</evidence>
<dbReference type="GO" id="GO:0015297">
    <property type="term" value="F:antiporter activity"/>
    <property type="evidence" value="ECO:0000318"/>
    <property type="project" value="GO_Central"/>
</dbReference>
<evidence type="ECO:0000259" key="6">
    <source>
        <dbReference type="Pfam" id="PF03151"/>
    </source>
</evidence>
<feature type="transmembrane region" description="Helical" evidence="5">
    <location>
        <begin position="155"/>
        <end position="172"/>
    </location>
</feature>
<reference evidence="7" key="3">
    <citation type="submission" date="2020-12" db="UniProtKB">
        <authorList>
            <consortium name="EnsemblPlants"/>
        </authorList>
    </citation>
    <scope>IDENTIFICATION</scope>
</reference>
<dbReference type="EnsemblPlants" id="Pp3c4_24270V3.2">
    <property type="protein sequence ID" value="Pp3c4_24270V3.2"/>
    <property type="gene ID" value="Pp3c4_24270"/>
</dbReference>
<evidence type="ECO:0000256" key="3">
    <source>
        <dbReference type="ARBA" id="ARBA00022989"/>
    </source>
</evidence>
<feature type="transmembrane region" description="Helical" evidence="5">
    <location>
        <begin position="304"/>
        <end position="323"/>
    </location>
</feature>
<dbReference type="EMBL" id="ABEU02000004">
    <property type="status" value="NOT_ANNOTATED_CDS"/>
    <property type="molecule type" value="Genomic_DNA"/>
</dbReference>
<dbReference type="SUPFAM" id="SSF103481">
    <property type="entry name" value="Multidrug resistance efflux transporter EmrE"/>
    <property type="match status" value="2"/>
</dbReference>
<feature type="transmembrane region" description="Helical" evidence="5">
    <location>
        <begin position="62"/>
        <end position="82"/>
    </location>
</feature>
<keyword evidence="4 5" id="KW-0472">Membrane</keyword>
<evidence type="ECO:0000313" key="8">
    <source>
        <dbReference type="Proteomes" id="UP000006727"/>
    </source>
</evidence>
<dbReference type="PANTHER" id="PTHR11132">
    <property type="entry name" value="SOLUTE CARRIER FAMILY 35"/>
    <property type="match status" value="1"/>
</dbReference>
<feature type="transmembrane region" description="Helical" evidence="5">
    <location>
        <begin position="277"/>
        <end position="298"/>
    </location>
</feature>
<dbReference type="GO" id="GO:0055085">
    <property type="term" value="P:transmembrane transport"/>
    <property type="evidence" value="ECO:0000318"/>
    <property type="project" value="GO_Central"/>
</dbReference>
<sequence length="358" mass="39768">MTNINTFCRSIHCVEGSMEKGSTLPVGITQLRGVIAILQWWSFNVLVIIMNKWIFQKLDFKFPLTVSTVHFICSTIGAHIAIKVLNVKPLIEVDPQDRLRRILPMSFVFCVNIVLGNVSLRYIPVSFMQTIKSFTPATTVALQWLVWKKSFDRRVWLSLIPIVGGIVLTSVTELSFNMAGFLAAFFGCVVTSTKTILAESLLHGYNFDSINTVYYMAPYATMILALPALLLEGLGVVSWMDAQESLLAPLLIIFLSGVSAFCLNFSIFYVIHATTAVTFNVAGNMKVAVAIVISWLIFKNPISFMNAIGCTITLLGCTFYGYVRHRLSQQASVKAASTELESVQLLSVVNEERPSRLI</sequence>